<name>A0A4C1SNQ0_EUMVA</name>
<gene>
    <name evidence="1" type="ORF">EVAR_73968_1</name>
</gene>
<dbReference type="Proteomes" id="UP000299102">
    <property type="component" value="Unassembled WGS sequence"/>
</dbReference>
<evidence type="ECO:0000313" key="2">
    <source>
        <dbReference type="Proteomes" id="UP000299102"/>
    </source>
</evidence>
<keyword evidence="2" id="KW-1185">Reference proteome</keyword>
<reference evidence="1 2" key="1">
    <citation type="journal article" date="2019" name="Commun. Biol.">
        <title>The bagworm genome reveals a unique fibroin gene that provides high tensile strength.</title>
        <authorList>
            <person name="Kono N."/>
            <person name="Nakamura H."/>
            <person name="Ohtoshi R."/>
            <person name="Tomita M."/>
            <person name="Numata K."/>
            <person name="Arakawa K."/>
        </authorList>
    </citation>
    <scope>NUCLEOTIDE SEQUENCE [LARGE SCALE GENOMIC DNA]</scope>
</reference>
<dbReference type="AlphaFoldDB" id="A0A4C1SNQ0"/>
<proteinExistence type="predicted"/>
<organism evidence="1 2">
    <name type="scientific">Eumeta variegata</name>
    <name type="common">Bagworm moth</name>
    <name type="synonym">Eumeta japonica</name>
    <dbReference type="NCBI Taxonomy" id="151549"/>
    <lineage>
        <taxon>Eukaryota</taxon>
        <taxon>Metazoa</taxon>
        <taxon>Ecdysozoa</taxon>
        <taxon>Arthropoda</taxon>
        <taxon>Hexapoda</taxon>
        <taxon>Insecta</taxon>
        <taxon>Pterygota</taxon>
        <taxon>Neoptera</taxon>
        <taxon>Endopterygota</taxon>
        <taxon>Lepidoptera</taxon>
        <taxon>Glossata</taxon>
        <taxon>Ditrysia</taxon>
        <taxon>Tineoidea</taxon>
        <taxon>Psychidae</taxon>
        <taxon>Oiketicinae</taxon>
        <taxon>Eumeta</taxon>
    </lineage>
</organism>
<sequence>QPRACGRNRTCDLVTVGLLVLYPLSHQRALC</sequence>
<dbReference type="EMBL" id="BGZK01010704">
    <property type="protein sequence ID" value="GBP03722.1"/>
    <property type="molecule type" value="Genomic_DNA"/>
</dbReference>
<feature type="non-terminal residue" evidence="1">
    <location>
        <position position="1"/>
    </location>
</feature>
<accession>A0A4C1SNQ0</accession>
<evidence type="ECO:0000313" key="1">
    <source>
        <dbReference type="EMBL" id="GBP03722.1"/>
    </source>
</evidence>
<comment type="caution">
    <text evidence="1">The sequence shown here is derived from an EMBL/GenBank/DDBJ whole genome shotgun (WGS) entry which is preliminary data.</text>
</comment>
<feature type="non-terminal residue" evidence="1">
    <location>
        <position position="31"/>
    </location>
</feature>
<protein>
    <submittedName>
        <fullName evidence="1">Uncharacterized protein</fullName>
    </submittedName>
</protein>